<gene>
    <name evidence="1" type="ORF">UFOVP1399_14</name>
</gene>
<dbReference type="EMBL" id="LR797349">
    <property type="protein sequence ID" value="CAB4204564.1"/>
    <property type="molecule type" value="Genomic_DNA"/>
</dbReference>
<protein>
    <submittedName>
        <fullName evidence="1">DNA N-6-adenine-methyltransferase</fullName>
    </submittedName>
</protein>
<reference evidence="1" key="1">
    <citation type="submission" date="2020-05" db="EMBL/GenBank/DDBJ databases">
        <authorList>
            <person name="Chiriac C."/>
            <person name="Salcher M."/>
            <person name="Ghai R."/>
            <person name="Kavagutti S V."/>
        </authorList>
    </citation>
    <scope>NUCLEOTIDE SEQUENCE</scope>
</reference>
<accession>A0A6J5S7V5</accession>
<name>A0A6J5S7V5_9CAUD</name>
<dbReference type="GO" id="GO:0032259">
    <property type="term" value="P:methylation"/>
    <property type="evidence" value="ECO:0007669"/>
    <property type="project" value="UniProtKB-KW"/>
</dbReference>
<dbReference type="InterPro" id="IPR008593">
    <property type="entry name" value="Dam_MeTrfase"/>
</dbReference>
<dbReference type="GO" id="GO:0009007">
    <property type="term" value="F:site-specific DNA-methyltransferase (adenine-specific) activity"/>
    <property type="evidence" value="ECO:0007669"/>
    <property type="project" value="InterPro"/>
</dbReference>
<proteinExistence type="predicted"/>
<organism evidence="1">
    <name type="scientific">uncultured Caudovirales phage</name>
    <dbReference type="NCBI Taxonomy" id="2100421"/>
    <lineage>
        <taxon>Viruses</taxon>
        <taxon>Duplodnaviria</taxon>
        <taxon>Heunggongvirae</taxon>
        <taxon>Uroviricota</taxon>
        <taxon>Caudoviricetes</taxon>
        <taxon>Peduoviridae</taxon>
        <taxon>Maltschvirus</taxon>
        <taxon>Maltschvirus maltsch</taxon>
    </lineage>
</organism>
<evidence type="ECO:0000313" key="1">
    <source>
        <dbReference type="EMBL" id="CAB4204564.1"/>
    </source>
</evidence>
<sequence>MGWGQMNDRLDMDFGHDLIDNGTTDDHYTPPFIFEALNVEFDMDVCSPAGGVPWIPAKKSLSVIEDGLITPWQGRVWCNPPYSKVTPWANKLLSHQNGIALLPVGKSMWFDKLWELCDGILTLPSSLKFIKSDGSVAGIMTSTMLFAFGEVNRQSLIDSGLGKVR</sequence>
<dbReference type="GO" id="GO:0009307">
    <property type="term" value="P:DNA restriction-modification system"/>
    <property type="evidence" value="ECO:0007669"/>
    <property type="project" value="InterPro"/>
</dbReference>
<dbReference type="GO" id="GO:0003677">
    <property type="term" value="F:DNA binding"/>
    <property type="evidence" value="ECO:0007669"/>
    <property type="project" value="InterPro"/>
</dbReference>
<keyword evidence="1" id="KW-0808">Transferase</keyword>
<dbReference type="Pfam" id="PF05869">
    <property type="entry name" value="Dam"/>
    <property type="match status" value="1"/>
</dbReference>
<keyword evidence="1" id="KW-0489">Methyltransferase</keyword>